<gene>
    <name evidence="2" type="ORF">METZ01_LOCUS1859</name>
</gene>
<proteinExistence type="predicted"/>
<feature type="domain" description="Pyruvate phosphate dikinase AMP/ATP-binding" evidence="1">
    <location>
        <begin position="63"/>
        <end position="307"/>
    </location>
</feature>
<name>A0A381N3A8_9ZZZZ</name>
<feature type="non-terminal residue" evidence="2">
    <location>
        <position position="1"/>
    </location>
</feature>
<evidence type="ECO:0000259" key="1">
    <source>
        <dbReference type="Pfam" id="PF01326"/>
    </source>
</evidence>
<feature type="non-terminal residue" evidence="2">
    <location>
        <position position="401"/>
    </location>
</feature>
<evidence type="ECO:0000313" key="2">
    <source>
        <dbReference type="EMBL" id="SUZ49005.1"/>
    </source>
</evidence>
<feature type="domain" description="Pyruvate phosphate dikinase AMP/ATP-binding" evidence="1">
    <location>
        <begin position="322"/>
        <end position="377"/>
    </location>
</feature>
<dbReference type="Gene3D" id="1.20.80.30">
    <property type="match status" value="1"/>
</dbReference>
<dbReference type="InterPro" id="IPR002192">
    <property type="entry name" value="PPDK_AMP/ATP-bd"/>
</dbReference>
<dbReference type="SUPFAM" id="SSF56059">
    <property type="entry name" value="Glutathione synthetase ATP-binding domain-like"/>
    <property type="match status" value="1"/>
</dbReference>
<dbReference type="InterPro" id="IPR010121">
    <property type="entry name" value="Pyruvate_phosphate_dikinase"/>
</dbReference>
<dbReference type="PANTHER" id="PTHR22931">
    <property type="entry name" value="PHOSPHOENOLPYRUVATE DIKINASE-RELATED"/>
    <property type="match status" value="1"/>
</dbReference>
<accession>A0A381N3A8</accession>
<dbReference type="AlphaFoldDB" id="A0A381N3A8"/>
<dbReference type="EMBL" id="UINC01000099">
    <property type="protein sequence ID" value="SUZ49005.1"/>
    <property type="molecule type" value="Genomic_DNA"/>
</dbReference>
<protein>
    <recommendedName>
        <fullName evidence="1">Pyruvate phosphate dikinase AMP/ATP-binding domain-containing protein</fullName>
    </recommendedName>
</protein>
<dbReference type="GO" id="GO:0005524">
    <property type="term" value="F:ATP binding"/>
    <property type="evidence" value="ECO:0007669"/>
    <property type="project" value="InterPro"/>
</dbReference>
<dbReference type="PANTHER" id="PTHR22931:SF9">
    <property type="entry name" value="PYRUVATE, PHOSPHATE DIKINASE 1, CHLOROPLASTIC"/>
    <property type="match status" value="1"/>
</dbReference>
<dbReference type="Pfam" id="PF01326">
    <property type="entry name" value="PPDK_N"/>
    <property type="match status" value="2"/>
</dbReference>
<dbReference type="GO" id="GO:0050242">
    <property type="term" value="F:pyruvate, phosphate dikinase activity"/>
    <property type="evidence" value="ECO:0007669"/>
    <property type="project" value="InterPro"/>
</dbReference>
<dbReference type="Gene3D" id="1.10.189.10">
    <property type="entry name" value="Pyruvate Phosphate Dikinase, domain 2"/>
    <property type="match status" value="1"/>
</dbReference>
<dbReference type="GO" id="GO:0016301">
    <property type="term" value="F:kinase activity"/>
    <property type="evidence" value="ECO:0007669"/>
    <property type="project" value="InterPro"/>
</dbReference>
<reference evidence="2" key="1">
    <citation type="submission" date="2018-05" db="EMBL/GenBank/DDBJ databases">
        <authorList>
            <person name="Lanie J.A."/>
            <person name="Ng W.-L."/>
            <person name="Kazmierczak K.M."/>
            <person name="Andrzejewski T.M."/>
            <person name="Davidsen T.M."/>
            <person name="Wayne K.J."/>
            <person name="Tettelin H."/>
            <person name="Glass J.I."/>
            <person name="Rusch D."/>
            <person name="Podicherti R."/>
            <person name="Tsui H.-C.T."/>
            <person name="Winkler M.E."/>
        </authorList>
    </citation>
    <scope>NUCLEOTIDE SEQUENCE</scope>
</reference>
<sequence>MRVKKKIYFFSQQKTDGTKSMSDVLGGKGANIAEMCRLGLPVPPGFTISSLVCGSFLRHGQLSDELKKEIQKNIKRVERETKKSFGGRSPLLVSVRSGAKASMPGMMETVLNVGLTSKTVRALIKKSGNPRFVYDSYRRLIMMYTDVVMEKGLGLGKKRGIRNKMEAMLEKIKQKNGYKNDGEVSSESWKILIEQYLRVTKKHFGAEFPDNHHDQLYGAIEAVFTSWNGKRAKEYRAFEKISNKLGTAVNVQAMVFGNMGEGCGTGVAFTRNPSNGKNRFYGEWLPNAQGEDVVAGIRTPQPISVDGGIKRFSLEATMPKAYKQLLGVRKALEAHFKDMQDVEFTIENNRLWMLQTRVGKRTGVAAVKIATDMVRERLINKKEAVSRVKPSQVYESMLKNI</sequence>
<organism evidence="2">
    <name type="scientific">marine metagenome</name>
    <dbReference type="NCBI Taxonomy" id="408172"/>
    <lineage>
        <taxon>unclassified sequences</taxon>
        <taxon>metagenomes</taxon>
        <taxon>ecological metagenomes</taxon>
    </lineage>
</organism>
<dbReference type="Gene3D" id="3.30.1490.20">
    <property type="entry name" value="ATP-grasp fold, A domain"/>
    <property type="match status" value="1"/>
</dbReference>
<dbReference type="InterPro" id="IPR013815">
    <property type="entry name" value="ATP_grasp_subdomain_1"/>
</dbReference>
<dbReference type="Gene3D" id="3.30.470.20">
    <property type="entry name" value="ATP-grasp fold, B domain"/>
    <property type="match status" value="1"/>
</dbReference>